<evidence type="ECO:0000313" key="2">
    <source>
        <dbReference type="EMBL" id="MFD1190905.1"/>
    </source>
</evidence>
<accession>A0ABW3T1T8</accession>
<comment type="caution">
    <text evidence="2">The sequence shown here is derived from an EMBL/GenBank/DDBJ whole genome shotgun (WGS) entry which is preliminary data.</text>
</comment>
<name>A0ABW3T1T8_9CAUL</name>
<evidence type="ECO:0000313" key="3">
    <source>
        <dbReference type="Proteomes" id="UP001597216"/>
    </source>
</evidence>
<feature type="region of interest" description="Disordered" evidence="1">
    <location>
        <begin position="358"/>
        <end position="380"/>
    </location>
</feature>
<evidence type="ECO:0000256" key="1">
    <source>
        <dbReference type="SAM" id="MobiDB-lite"/>
    </source>
</evidence>
<organism evidence="2 3">
    <name type="scientific">Phenylobacterium conjunctum</name>
    <dbReference type="NCBI Taxonomy" id="1298959"/>
    <lineage>
        <taxon>Bacteria</taxon>
        <taxon>Pseudomonadati</taxon>
        <taxon>Pseudomonadota</taxon>
        <taxon>Alphaproteobacteria</taxon>
        <taxon>Caulobacterales</taxon>
        <taxon>Caulobacteraceae</taxon>
        <taxon>Phenylobacterium</taxon>
    </lineage>
</organism>
<proteinExistence type="predicted"/>
<gene>
    <name evidence="2" type="ORF">ACFQ27_09970</name>
</gene>
<keyword evidence="3" id="KW-1185">Reference proteome</keyword>
<protein>
    <submittedName>
        <fullName evidence="2">Uncharacterized protein</fullName>
    </submittedName>
</protein>
<dbReference type="EMBL" id="JBHTLQ010000018">
    <property type="protein sequence ID" value="MFD1190905.1"/>
    <property type="molecule type" value="Genomic_DNA"/>
</dbReference>
<reference evidence="3" key="1">
    <citation type="journal article" date="2019" name="Int. J. Syst. Evol. Microbiol.">
        <title>The Global Catalogue of Microorganisms (GCM) 10K type strain sequencing project: providing services to taxonomists for standard genome sequencing and annotation.</title>
        <authorList>
            <consortium name="The Broad Institute Genomics Platform"/>
            <consortium name="The Broad Institute Genome Sequencing Center for Infectious Disease"/>
            <person name="Wu L."/>
            <person name="Ma J."/>
        </authorList>
    </citation>
    <scope>NUCLEOTIDE SEQUENCE [LARGE SCALE GENOMIC DNA]</scope>
    <source>
        <strain evidence="3">CCUG 55074</strain>
    </source>
</reference>
<dbReference type="Proteomes" id="UP001597216">
    <property type="component" value="Unassembled WGS sequence"/>
</dbReference>
<feature type="region of interest" description="Disordered" evidence="1">
    <location>
        <begin position="21"/>
        <end position="44"/>
    </location>
</feature>
<sequence>MSAQETAKTIIATMTRIDRATKRAMRERDRKARAAGREKRSEAAPDKAIAYDKLLQRLTRAHCVKYERKDWNEIARRGYVQPMPRKNDREKAARRALHNYQPGLIDSLFNNGKDRRRELVARVLSAAKADLEEFEKGKRQAEAHNTDVAVASGVLALDLTAIESTLRANLDFPALRAALEGFAITQPSPGRFIVYIDAMELDAIPDEACVLAPGGQRAAYVALPPANVQEMHLSNVCSISLRVGVEVLSVIGVDSVEVVTRCHLPTADGRDTQQHPVLYVKLPHAALSRMDLRKLEPVSTVTALRGRLDWETGRGFAPIPIDDLKLTQRAVPPTAPASTQGAAPAAPGLAQAQALARAQAQAQAKTPGAAARPPITRAAI</sequence>
<dbReference type="RefSeq" id="WP_377353480.1">
    <property type="nucleotide sequence ID" value="NZ_JBHTLQ010000018.1"/>
</dbReference>